<dbReference type="AlphaFoldDB" id="A0A9D1M2E8"/>
<evidence type="ECO:0000256" key="9">
    <source>
        <dbReference type="HAMAP-Rule" id="MF_00009"/>
    </source>
</evidence>
<feature type="binding site" evidence="9">
    <location>
        <position position="127"/>
    </location>
    <ligand>
        <name>Zn(2+)</name>
        <dbReference type="ChEBI" id="CHEBI:29105"/>
        <note>catalytic</note>
    </ligand>
</feature>
<dbReference type="InterPro" id="IPR020549">
    <property type="entry name" value="YbeY_CS"/>
</dbReference>
<dbReference type="GO" id="GO:0005737">
    <property type="term" value="C:cytoplasm"/>
    <property type="evidence" value="ECO:0007669"/>
    <property type="project" value="UniProtKB-SubCell"/>
</dbReference>
<evidence type="ECO:0000313" key="11">
    <source>
        <dbReference type="Proteomes" id="UP000824093"/>
    </source>
</evidence>
<gene>
    <name evidence="9 10" type="primary">ybeY</name>
    <name evidence="10" type="ORF">IAB70_07470</name>
</gene>
<accession>A0A9D1M2E8</accession>
<comment type="cofactor">
    <cofactor evidence="9">
        <name>Zn(2+)</name>
        <dbReference type="ChEBI" id="CHEBI:29105"/>
    </cofactor>
    <text evidence="9">Binds 1 zinc ion.</text>
</comment>
<dbReference type="Gene3D" id="3.40.390.30">
    <property type="entry name" value="Metalloproteases ('zincins'), catalytic domain"/>
    <property type="match status" value="1"/>
</dbReference>
<dbReference type="InterPro" id="IPR002036">
    <property type="entry name" value="YbeY"/>
</dbReference>
<dbReference type="Pfam" id="PF02130">
    <property type="entry name" value="YbeY"/>
    <property type="match status" value="1"/>
</dbReference>
<evidence type="ECO:0000313" key="10">
    <source>
        <dbReference type="EMBL" id="HIU52426.1"/>
    </source>
</evidence>
<keyword evidence="9" id="KW-0963">Cytoplasm</keyword>
<evidence type="ECO:0000256" key="6">
    <source>
        <dbReference type="ARBA" id="ARBA00022759"/>
    </source>
</evidence>
<dbReference type="SUPFAM" id="SSF55486">
    <property type="entry name" value="Metalloproteases ('zincins'), catalytic domain"/>
    <property type="match status" value="1"/>
</dbReference>
<dbReference type="EMBL" id="DVNH01000063">
    <property type="protein sequence ID" value="HIU52426.1"/>
    <property type="molecule type" value="Genomic_DNA"/>
</dbReference>
<organism evidence="10 11">
    <name type="scientific">Candidatus Merdicola faecigallinarum</name>
    <dbReference type="NCBI Taxonomy" id="2840862"/>
    <lineage>
        <taxon>Bacteria</taxon>
        <taxon>Bacillati</taxon>
        <taxon>Bacillota</taxon>
        <taxon>Clostridia</taxon>
        <taxon>Candidatus Merdicola</taxon>
    </lineage>
</organism>
<dbReference type="InterPro" id="IPR023091">
    <property type="entry name" value="MetalPrtase_cat_dom_sf_prd"/>
</dbReference>
<dbReference type="GO" id="GO:0008270">
    <property type="term" value="F:zinc ion binding"/>
    <property type="evidence" value="ECO:0007669"/>
    <property type="project" value="UniProtKB-UniRule"/>
</dbReference>
<evidence type="ECO:0000256" key="2">
    <source>
        <dbReference type="ARBA" id="ARBA00022517"/>
    </source>
</evidence>
<evidence type="ECO:0000256" key="4">
    <source>
        <dbReference type="ARBA" id="ARBA00022722"/>
    </source>
</evidence>
<comment type="subcellular location">
    <subcellularLocation>
        <location evidence="9">Cytoplasm</location>
    </subcellularLocation>
</comment>
<evidence type="ECO:0000256" key="8">
    <source>
        <dbReference type="ARBA" id="ARBA00022833"/>
    </source>
</evidence>
<reference evidence="10" key="2">
    <citation type="journal article" date="2021" name="PeerJ">
        <title>Extensive microbial diversity within the chicken gut microbiome revealed by metagenomics and culture.</title>
        <authorList>
            <person name="Gilroy R."/>
            <person name="Ravi A."/>
            <person name="Getino M."/>
            <person name="Pursley I."/>
            <person name="Horton D.L."/>
            <person name="Alikhan N.F."/>
            <person name="Baker D."/>
            <person name="Gharbi K."/>
            <person name="Hall N."/>
            <person name="Watson M."/>
            <person name="Adriaenssens E.M."/>
            <person name="Foster-Nyarko E."/>
            <person name="Jarju S."/>
            <person name="Secka A."/>
            <person name="Antonio M."/>
            <person name="Oren A."/>
            <person name="Chaudhuri R.R."/>
            <person name="La Ragione R."/>
            <person name="Hildebrand F."/>
            <person name="Pallen M.J."/>
        </authorList>
    </citation>
    <scope>NUCLEOTIDE SEQUENCE</scope>
    <source>
        <strain evidence="10">CHK195-15760</strain>
    </source>
</reference>
<comment type="caution">
    <text evidence="10">The sequence shown here is derived from an EMBL/GenBank/DDBJ whole genome shotgun (WGS) entry which is preliminary data.</text>
</comment>
<dbReference type="PROSITE" id="PS01306">
    <property type="entry name" value="UPF0054"/>
    <property type="match status" value="1"/>
</dbReference>
<dbReference type="HAMAP" id="MF_00009">
    <property type="entry name" value="Endoribonucl_YbeY"/>
    <property type="match status" value="1"/>
</dbReference>
<keyword evidence="2 9" id="KW-0690">Ribosome biogenesis</keyword>
<dbReference type="GO" id="GO:0004222">
    <property type="term" value="F:metalloendopeptidase activity"/>
    <property type="evidence" value="ECO:0007669"/>
    <property type="project" value="InterPro"/>
</dbReference>
<dbReference type="PANTHER" id="PTHR46986">
    <property type="entry name" value="ENDORIBONUCLEASE YBEY, CHLOROPLASTIC"/>
    <property type="match status" value="1"/>
</dbReference>
<proteinExistence type="inferred from homology"/>
<evidence type="ECO:0000256" key="7">
    <source>
        <dbReference type="ARBA" id="ARBA00022801"/>
    </source>
</evidence>
<dbReference type="Proteomes" id="UP000824093">
    <property type="component" value="Unassembled WGS sequence"/>
</dbReference>
<dbReference type="NCBIfam" id="TIGR00043">
    <property type="entry name" value="rRNA maturation RNase YbeY"/>
    <property type="match status" value="1"/>
</dbReference>
<keyword evidence="4 9" id="KW-0540">Nuclease</keyword>
<keyword evidence="6 9" id="KW-0255">Endonuclease</keyword>
<feature type="binding site" evidence="9">
    <location>
        <position position="133"/>
    </location>
    <ligand>
        <name>Zn(2+)</name>
        <dbReference type="ChEBI" id="CHEBI:29105"/>
        <note>catalytic</note>
    </ligand>
</feature>
<comment type="similarity">
    <text evidence="1 9">Belongs to the endoribonuclease YbeY family.</text>
</comment>
<comment type="function">
    <text evidence="9">Single strand-specific metallo-endoribonuclease involved in late-stage 70S ribosome quality control and in maturation of the 3' terminus of the 16S rRNA.</text>
</comment>
<keyword evidence="8 9" id="KW-0862">Zinc</keyword>
<feature type="binding site" evidence="9">
    <location>
        <position position="123"/>
    </location>
    <ligand>
        <name>Zn(2+)</name>
        <dbReference type="ChEBI" id="CHEBI:29105"/>
        <note>catalytic</note>
    </ligand>
</feature>
<evidence type="ECO:0000256" key="3">
    <source>
        <dbReference type="ARBA" id="ARBA00022552"/>
    </source>
</evidence>
<dbReference type="PANTHER" id="PTHR46986:SF1">
    <property type="entry name" value="ENDORIBONUCLEASE YBEY, CHLOROPLASTIC"/>
    <property type="match status" value="1"/>
</dbReference>
<keyword evidence="7 9" id="KW-0378">Hydrolase</keyword>
<evidence type="ECO:0000256" key="5">
    <source>
        <dbReference type="ARBA" id="ARBA00022723"/>
    </source>
</evidence>
<keyword evidence="3 9" id="KW-0698">rRNA processing</keyword>
<name>A0A9D1M2E8_9FIRM</name>
<dbReference type="GO" id="GO:0006364">
    <property type="term" value="P:rRNA processing"/>
    <property type="evidence" value="ECO:0007669"/>
    <property type="project" value="UniProtKB-UniRule"/>
</dbReference>
<dbReference type="GO" id="GO:0004521">
    <property type="term" value="F:RNA endonuclease activity"/>
    <property type="evidence" value="ECO:0007669"/>
    <property type="project" value="UniProtKB-UniRule"/>
</dbReference>
<dbReference type="EC" id="3.1.-.-" evidence="9"/>
<keyword evidence="5 9" id="KW-0479">Metal-binding</keyword>
<evidence type="ECO:0000256" key="1">
    <source>
        <dbReference type="ARBA" id="ARBA00010875"/>
    </source>
</evidence>
<protein>
    <recommendedName>
        <fullName evidence="9">Endoribonuclease YbeY</fullName>
        <ecNumber evidence="9">3.1.-.-</ecNumber>
    </recommendedName>
</protein>
<sequence length="158" mass="19088">MELVEIEYIGEEKKIEYEYQIQKVIKQCFMTENLMDKNLYINIILTTPEEIRKYNKQYRNIDKETDVLSFPIFEKEEIEKIQKNGNEVPEVLGDLIISMKQVARQAEEYGHSFERELAYMVVHGFYHLMGYDHIEEEDKKEMRLKEENILTILKINRE</sequence>
<reference evidence="10" key="1">
    <citation type="submission" date="2020-10" db="EMBL/GenBank/DDBJ databases">
        <authorList>
            <person name="Gilroy R."/>
        </authorList>
    </citation>
    <scope>NUCLEOTIDE SEQUENCE</scope>
    <source>
        <strain evidence="10">CHK195-15760</strain>
    </source>
</reference>